<sequence>MELTPITISSWNNVIQLYTRDTFLYRLLNQALRIQDILHIFLFRFVLVDLHNHLENLHTQHIYLLKTDNELRSELIVFRGQGLTVTELQKLKSNTNGRIAMNSFLSTSTSSSIALGFSGNGSGRPLVKPVFFEIHCPVKEYQTKPFANIQNYSYTKEENEELSDTIWHVKLTLCDDDNDLNRIESIDYLKSEIDHRLDISFLAKLFIDINELDKAKDLYNLIVKDLPSDHCDRVSIKTNIGTIHFGNGQYCDALKYCRQALKINRLLMPKDFITLSMILNNIGHAYNKLGNYLESIEYHKKALQIQKKFLIKNNLGYATTCKHLGVVYDCLSKHKLALTYLEQAKKILEKYLPEIHPHIGDTFNNIGEIYLSNNRSNEARINLEKSLEIRLESLPTDHPILSVSYSNLGCAHDRLGNSQKALEYHNKSLNICLKSMSKNHPDLATTYNNIAQCYNELDNFTSALFFS</sequence>
<dbReference type="PANTHER" id="PTHR45641:SF19">
    <property type="entry name" value="NEPHROCYSTIN-3"/>
    <property type="match status" value="1"/>
</dbReference>
<evidence type="ECO:0000256" key="1">
    <source>
        <dbReference type="ARBA" id="ARBA00022737"/>
    </source>
</evidence>
<dbReference type="PANTHER" id="PTHR45641">
    <property type="entry name" value="TETRATRICOPEPTIDE REPEAT PROTEIN (AFU_ORTHOLOGUE AFUA_6G03870)"/>
    <property type="match status" value="1"/>
</dbReference>
<accession>A0A821CVG4</accession>
<keyword evidence="2 3" id="KW-0802">TPR repeat</keyword>
<evidence type="ECO:0008006" key="6">
    <source>
        <dbReference type="Google" id="ProtNLM"/>
    </source>
</evidence>
<dbReference type="Gene3D" id="1.25.40.10">
    <property type="entry name" value="Tetratricopeptide repeat domain"/>
    <property type="match status" value="2"/>
</dbReference>
<protein>
    <recommendedName>
        <fullName evidence="6">Kinesin light chain</fullName>
    </recommendedName>
</protein>
<proteinExistence type="predicted"/>
<comment type="caution">
    <text evidence="4">The sequence shown here is derived from an EMBL/GenBank/DDBJ whole genome shotgun (WGS) entry which is preliminary data.</text>
</comment>
<gene>
    <name evidence="4" type="ORF">TOA249_LOCUS11354</name>
</gene>
<evidence type="ECO:0000256" key="3">
    <source>
        <dbReference type="PROSITE-ProRule" id="PRU00339"/>
    </source>
</evidence>
<reference evidence="4" key="1">
    <citation type="submission" date="2021-02" db="EMBL/GenBank/DDBJ databases">
        <authorList>
            <person name="Nowell W R."/>
        </authorList>
    </citation>
    <scope>NUCLEOTIDE SEQUENCE</scope>
</reference>
<dbReference type="SUPFAM" id="SSF48452">
    <property type="entry name" value="TPR-like"/>
    <property type="match status" value="2"/>
</dbReference>
<dbReference type="Pfam" id="PF13424">
    <property type="entry name" value="TPR_12"/>
    <property type="match status" value="2"/>
</dbReference>
<dbReference type="InterPro" id="IPR011990">
    <property type="entry name" value="TPR-like_helical_dom_sf"/>
</dbReference>
<dbReference type="SMART" id="SM00028">
    <property type="entry name" value="TPR"/>
    <property type="match status" value="5"/>
</dbReference>
<keyword evidence="1" id="KW-0677">Repeat</keyword>
<dbReference type="EMBL" id="CAJOBS010000614">
    <property type="protein sequence ID" value="CAF4611916.1"/>
    <property type="molecule type" value="Genomic_DNA"/>
</dbReference>
<dbReference type="Pfam" id="PF13374">
    <property type="entry name" value="TPR_10"/>
    <property type="match status" value="1"/>
</dbReference>
<dbReference type="AlphaFoldDB" id="A0A821CVG4"/>
<name>A0A821CVG4_9BILA</name>
<dbReference type="Gene3D" id="3.90.176.10">
    <property type="entry name" value="Toxin ADP-ribosyltransferase, Chain A, domain 1"/>
    <property type="match status" value="1"/>
</dbReference>
<feature type="repeat" description="TPR" evidence="3">
    <location>
        <begin position="276"/>
        <end position="309"/>
    </location>
</feature>
<dbReference type="PROSITE" id="PS50005">
    <property type="entry name" value="TPR"/>
    <property type="match status" value="1"/>
</dbReference>
<dbReference type="SUPFAM" id="SSF56399">
    <property type="entry name" value="ADP-ribosylation"/>
    <property type="match status" value="1"/>
</dbReference>
<evidence type="ECO:0000313" key="4">
    <source>
        <dbReference type="EMBL" id="CAF4611916.1"/>
    </source>
</evidence>
<evidence type="ECO:0000256" key="2">
    <source>
        <dbReference type="ARBA" id="ARBA00022803"/>
    </source>
</evidence>
<dbReference type="Proteomes" id="UP000663838">
    <property type="component" value="Unassembled WGS sequence"/>
</dbReference>
<dbReference type="InterPro" id="IPR019734">
    <property type="entry name" value="TPR_rpt"/>
</dbReference>
<evidence type="ECO:0000313" key="5">
    <source>
        <dbReference type="Proteomes" id="UP000663838"/>
    </source>
</evidence>
<organism evidence="4 5">
    <name type="scientific">Rotaria socialis</name>
    <dbReference type="NCBI Taxonomy" id="392032"/>
    <lineage>
        <taxon>Eukaryota</taxon>
        <taxon>Metazoa</taxon>
        <taxon>Spiralia</taxon>
        <taxon>Gnathifera</taxon>
        <taxon>Rotifera</taxon>
        <taxon>Eurotatoria</taxon>
        <taxon>Bdelloidea</taxon>
        <taxon>Philodinida</taxon>
        <taxon>Philodinidae</taxon>
        <taxon>Rotaria</taxon>
    </lineage>
</organism>